<dbReference type="EMBL" id="WVUD01000011">
    <property type="protein sequence ID" value="MYL83127.1"/>
    <property type="molecule type" value="Genomic_DNA"/>
</dbReference>
<dbReference type="Pfam" id="PF01841">
    <property type="entry name" value="Transglut_core"/>
    <property type="match status" value="1"/>
</dbReference>
<dbReference type="Pfam" id="PF08379">
    <property type="entry name" value="Bact_transglu_N"/>
    <property type="match status" value="1"/>
</dbReference>
<evidence type="ECO:0000259" key="1">
    <source>
        <dbReference type="SMART" id="SM00460"/>
    </source>
</evidence>
<dbReference type="Gene3D" id="3.10.620.30">
    <property type="match status" value="1"/>
</dbReference>
<comment type="caution">
    <text evidence="2">The sequence shown here is derived from an EMBL/GenBank/DDBJ whole genome shotgun (WGS) entry which is preliminary data.</text>
</comment>
<sequence length="282" mass="30897">MHFRIRHRTRYEYGRPVFLEPHRLRLVPRGDACQRLLSFAAAIEPTPAGQTLVTDALGNTLLSFWFVELTDHFEVTTEALVETLRANPFDYLVESARAVLPIPLDRIEAAAAPFCLARPEGAVQRVLALAETLRRVSGAPQDFALALVDWMQINLRTVVRHEPGILDPDAVLAAGEASCRDLAVFYITACRHVGIPARFASGYHEGDPDSTERDLHAWAELLLPGGGWRGFDPSLGLAVADRHVVVAAAPHPDDASPVSGSFRGDGVTARLTHHIRLKESPA</sequence>
<dbReference type="OrthoDB" id="9804872at2"/>
<dbReference type="InterPro" id="IPR013589">
    <property type="entry name" value="Bac_transglu_N"/>
</dbReference>
<organism evidence="2 3">
    <name type="scientific">Solidesulfovibrio aerotolerans</name>
    <dbReference type="NCBI Taxonomy" id="295255"/>
    <lineage>
        <taxon>Bacteria</taxon>
        <taxon>Pseudomonadati</taxon>
        <taxon>Thermodesulfobacteriota</taxon>
        <taxon>Desulfovibrionia</taxon>
        <taxon>Desulfovibrionales</taxon>
        <taxon>Desulfovibrionaceae</taxon>
        <taxon>Solidesulfovibrio</taxon>
    </lineage>
</organism>
<dbReference type="InterPro" id="IPR038765">
    <property type="entry name" value="Papain-like_cys_pep_sf"/>
</dbReference>
<proteinExistence type="predicted"/>
<dbReference type="SMART" id="SM00460">
    <property type="entry name" value="TGc"/>
    <property type="match status" value="1"/>
</dbReference>
<dbReference type="Proteomes" id="UP000482487">
    <property type="component" value="Unassembled WGS sequence"/>
</dbReference>
<accession>A0A7C9ISF1</accession>
<dbReference type="PANTHER" id="PTHR33490">
    <property type="entry name" value="BLR5614 PROTEIN-RELATED"/>
    <property type="match status" value="1"/>
</dbReference>
<dbReference type="SUPFAM" id="SSF54001">
    <property type="entry name" value="Cysteine proteinases"/>
    <property type="match status" value="1"/>
</dbReference>
<dbReference type="PANTHER" id="PTHR33490:SF1">
    <property type="entry name" value="SLL1233 PROTEIN"/>
    <property type="match status" value="1"/>
</dbReference>
<dbReference type="RefSeq" id="WP_160960206.1">
    <property type="nucleotide sequence ID" value="NZ_WVUD01000011.1"/>
</dbReference>
<dbReference type="InterPro" id="IPR002931">
    <property type="entry name" value="Transglutaminase-like"/>
</dbReference>
<dbReference type="AlphaFoldDB" id="A0A7C9ISF1"/>
<protein>
    <submittedName>
        <fullName evidence="2">Transglutaminase family protein</fullName>
    </submittedName>
</protein>
<evidence type="ECO:0000313" key="2">
    <source>
        <dbReference type="EMBL" id="MYL83127.1"/>
    </source>
</evidence>
<feature type="domain" description="Transglutaminase-like" evidence="1">
    <location>
        <begin position="171"/>
        <end position="235"/>
    </location>
</feature>
<evidence type="ECO:0000313" key="3">
    <source>
        <dbReference type="Proteomes" id="UP000482487"/>
    </source>
</evidence>
<name>A0A7C9ISF1_9BACT</name>
<gene>
    <name evidence="2" type="ORF">GTA51_08260</name>
</gene>
<reference evidence="2 3" key="1">
    <citation type="submission" date="2020-01" db="EMBL/GenBank/DDBJ databases">
        <title>Genome sequence of Desulfovibrio aerotolerans DSM 16695(T).</title>
        <authorList>
            <person name="Karnachuk O."/>
            <person name="Avakyan M."/>
            <person name="Mardanov A."/>
            <person name="Kadnikov V."/>
            <person name="Ravin N."/>
        </authorList>
    </citation>
    <scope>NUCLEOTIDE SEQUENCE [LARGE SCALE GENOMIC DNA]</scope>
    <source>
        <strain evidence="2 3">DSM 16695</strain>
    </source>
</reference>
<keyword evidence="3" id="KW-1185">Reference proteome</keyword>